<keyword evidence="4 6" id="KW-1133">Transmembrane helix</keyword>
<evidence type="ECO:0000256" key="2">
    <source>
        <dbReference type="ARBA" id="ARBA00022448"/>
    </source>
</evidence>
<dbReference type="AlphaFoldDB" id="A0A7E4ZVM9"/>
<accession>A0A7E4ZVM9</accession>
<feature type="transmembrane region" description="Helical" evidence="6">
    <location>
        <begin position="137"/>
        <end position="161"/>
    </location>
</feature>
<feature type="transmembrane region" description="Helical" evidence="6">
    <location>
        <begin position="173"/>
        <end position="193"/>
    </location>
</feature>
<keyword evidence="8" id="KW-1185">Reference proteome</keyword>
<keyword evidence="3 6" id="KW-0812">Transmembrane</keyword>
<dbReference type="GO" id="GO:0140359">
    <property type="term" value="F:ABC-type transporter activity"/>
    <property type="evidence" value="ECO:0007669"/>
    <property type="project" value="InterPro"/>
</dbReference>
<dbReference type="WBParaSite" id="Pan_g20000.t1">
    <property type="protein sequence ID" value="Pan_g20000.t1"/>
    <property type="gene ID" value="Pan_g20000"/>
</dbReference>
<keyword evidence="5 6" id="KW-0472">Membrane</keyword>
<comment type="subcellular location">
    <subcellularLocation>
        <location evidence="1">Membrane</location>
        <topology evidence="1">Multi-pass membrane protein</topology>
    </subcellularLocation>
</comment>
<evidence type="ECO:0000256" key="5">
    <source>
        <dbReference type="ARBA" id="ARBA00023136"/>
    </source>
</evidence>
<evidence type="ECO:0000256" key="6">
    <source>
        <dbReference type="SAM" id="Phobius"/>
    </source>
</evidence>
<feature type="transmembrane region" description="Helical" evidence="6">
    <location>
        <begin position="335"/>
        <end position="358"/>
    </location>
</feature>
<evidence type="ECO:0000313" key="9">
    <source>
        <dbReference type="WBParaSite" id="Pan_g20000.t1"/>
    </source>
</evidence>
<reference evidence="9" key="2">
    <citation type="submission" date="2020-10" db="UniProtKB">
        <authorList>
            <consortium name="WormBaseParasite"/>
        </authorList>
    </citation>
    <scope>IDENTIFICATION</scope>
</reference>
<evidence type="ECO:0000256" key="4">
    <source>
        <dbReference type="ARBA" id="ARBA00022989"/>
    </source>
</evidence>
<organism evidence="8 9">
    <name type="scientific">Panagrellus redivivus</name>
    <name type="common">Microworm</name>
    <dbReference type="NCBI Taxonomy" id="6233"/>
    <lineage>
        <taxon>Eukaryota</taxon>
        <taxon>Metazoa</taxon>
        <taxon>Ecdysozoa</taxon>
        <taxon>Nematoda</taxon>
        <taxon>Chromadorea</taxon>
        <taxon>Rhabditida</taxon>
        <taxon>Tylenchina</taxon>
        <taxon>Panagrolaimomorpha</taxon>
        <taxon>Panagrolaimoidea</taxon>
        <taxon>Panagrolaimidae</taxon>
        <taxon>Panagrellus</taxon>
    </lineage>
</organism>
<feature type="transmembrane region" description="Helical" evidence="6">
    <location>
        <begin position="94"/>
        <end position="116"/>
    </location>
</feature>
<dbReference type="PANTHER" id="PTHR48041">
    <property type="entry name" value="ABC TRANSPORTER G FAMILY MEMBER 28"/>
    <property type="match status" value="1"/>
</dbReference>
<feature type="transmembrane region" description="Helical" evidence="6">
    <location>
        <begin position="61"/>
        <end position="79"/>
    </location>
</feature>
<dbReference type="InterPro" id="IPR013525">
    <property type="entry name" value="ABC2_TM"/>
</dbReference>
<feature type="domain" description="ABC-2 type transporter transmembrane" evidence="7">
    <location>
        <begin position="42"/>
        <end position="227"/>
    </location>
</feature>
<dbReference type="Proteomes" id="UP000492821">
    <property type="component" value="Unassembled WGS sequence"/>
</dbReference>
<reference evidence="8" key="1">
    <citation type="journal article" date="2013" name="Genetics">
        <title>The draft genome and transcriptome of Panagrellus redivivus are shaped by the harsh demands of a free-living lifestyle.</title>
        <authorList>
            <person name="Srinivasan J."/>
            <person name="Dillman A.R."/>
            <person name="Macchietto M.G."/>
            <person name="Heikkinen L."/>
            <person name="Lakso M."/>
            <person name="Fracchia K.M."/>
            <person name="Antoshechkin I."/>
            <person name="Mortazavi A."/>
            <person name="Wong G."/>
            <person name="Sternberg P.W."/>
        </authorList>
    </citation>
    <scope>NUCLEOTIDE SEQUENCE [LARGE SCALE GENOMIC DNA]</scope>
    <source>
        <strain evidence="8">MT8872</strain>
    </source>
</reference>
<dbReference type="PANTHER" id="PTHR48041:SF89">
    <property type="entry name" value="FI03229P"/>
    <property type="match status" value="1"/>
</dbReference>
<evidence type="ECO:0000313" key="8">
    <source>
        <dbReference type="Proteomes" id="UP000492821"/>
    </source>
</evidence>
<protein>
    <submittedName>
        <fullName evidence="9">ABC2_membrane domain-containing protein</fullName>
    </submittedName>
</protein>
<dbReference type="InterPro" id="IPR050352">
    <property type="entry name" value="ABCG_transporters"/>
</dbReference>
<dbReference type="GO" id="GO:0005886">
    <property type="term" value="C:plasma membrane"/>
    <property type="evidence" value="ECO:0007669"/>
    <property type="project" value="TreeGrafter"/>
</dbReference>
<evidence type="ECO:0000256" key="1">
    <source>
        <dbReference type="ARBA" id="ARBA00004141"/>
    </source>
</evidence>
<feature type="transmembrane region" description="Helical" evidence="6">
    <location>
        <begin position="205"/>
        <end position="226"/>
    </location>
</feature>
<evidence type="ECO:0000259" key="7">
    <source>
        <dbReference type="Pfam" id="PF01061"/>
    </source>
</evidence>
<keyword evidence="2" id="KW-0813">Transport</keyword>
<name>A0A7E4ZVM9_PANRE</name>
<evidence type="ECO:0000256" key="3">
    <source>
        <dbReference type="ARBA" id="ARBA00022692"/>
    </source>
</evidence>
<proteinExistence type="predicted"/>
<dbReference type="Pfam" id="PF01061">
    <property type="entry name" value="ABC2_membrane"/>
    <property type="match status" value="1"/>
</dbReference>
<sequence>MESSSRIRTLADLWNHKQPPLTVPQNAIVSPRVHRPSIISTFVTNYSRAWALFLNKPWPRLAELSLAVIISLIIGWVFYDLPRNRRSGIDDREGFLTTMLCLAPTLMAILGQERIFELRSMIEHDRRAGVHSPGAHLIATVLFDLPFAIFASLALGAPAYFLVKLNPYLVESLAALIAFLAPFAVNFLLYRYTGWLFALLADSKLVAAAGTGIIAIINLLLSGFVVHEVDQWHAFGGINLQFWSPTRWIGRDLMDLVWKTGKASSVFNFVLGITNESIAGIKSGFPLPSLVVDCERKPVVATKLRVPVLTVKKCLKTTGTQVMAFFDPNDSVVDLGWIVVASWIATLLIVLWGVAAFCRPKTRVARGVDALRLKRA</sequence>